<dbReference type="RefSeq" id="WP_308442825.1">
    <property type="nucleotide sequence ID" value="NZ_BAAAGQ010000020.1"/>
</dbReference>
<gene>
    <name evidence="4" type="ORF">Aca07nite_67980</name>
</gene>
<reference evidence="4" key="1">
    <citation type="submission" date="2021-01" db="EMBL/GenBank/DDBJ databases">
        <title>Whole genome shotgun sequence of Actinoplanes capillaceus NBRC 16408.</title>
        <authorList>
            <person name="Komaki H."/>
            <person name="Tamura T."/>
        </authorList>
    </citation>
    <scope>NUCLEOTIDE SEQUENCE [LARGE SCALE GENOMIC DNA]</scope>
    <source>
        <strain evidence="4">NBRC 16408</strain>
    </source>
</reference>
<comment type="caution">
    <text evidence="4">The sequence shown here is derived from an EMBL/GenBank/DDBJ whole genome shotgun (WGS) entry which is preliminary data.</text>
</comment>
<dbReference type="Gene3D" id="1.10.1470.10">
    <property type="entry name" value="YjbJ"/>
    <property type="match status" value="1"/>
</dbReference>
<evidence type="ECO:0000256" key="2">
    <source>
        <dbReference type="SAM" id="MobiDB-lite"/>
    </source>
</evidence>
<sequence length="66" mass="7342">MLGRGRGASWDSTTRSRTRRRKPPAKVEQNVGEATDDKVLQAEGKADQRSSNIKQAGEKIKDAFKK</sequence>
<dbReference type="InterPro" id="IPR008462">
    <property type="entry name" value="CsbD"/>
</dbReference>
<dbReference type="InterPro" id="IPR036629">
    <property type="entry name" value="YjbJ_sf"/>
</dbReference>
<dbReference type="SUPFAM" id="SSF69047">
    <property type="entry name" value="Hypothetical protein YjbJ"/>
    <property type="match status" value="1"/>
</dbReference>
<organism evidence="4">
    <name type="scientific">Actinoplanes campanulatus</name>
    <dbReference type="NCBI Taxonomy" id="113559"/>
    <lineage>
        <taxon>Bacteria</taxon>
        <taxon>Bacillati</taxon>
        <taxon>Actinomycetota</taxon>
        <taxon>Actinomycetes</taxon>
        <taxon>Micromonosporales</taxon>
        <taxon>Micromonosporaceae</taxon>
        <taxon>Actinoplanes</taxon>
    </lineage>
</organism>
<feature type="compositionally biased region" description="Basic and acidic residues" evidence="2">
    <location>
        <begin position="35"/>
        <end position="48"/>
    </location>
</feature>
<evidence type="ECO:0000313" key="4">
    <source>
        <dbReference type="EMBL" id="GID49523.1"/>
    </source>
</evidence>
<feature type="domain" description="CsbD-like" evidence="3">
    <location>
        <begin position="26"/>
        <end position="66"/>
    </location>
</feature>
<accession>A0ABQ3WTJ1</accession>
<evidence type="ECO:0000259" key="3">
    <source>
        <dbReference type="Pfam" id="PF05532"/>
    </source>
</evidence>
<comment type="similarity">
    <text evidence="1">Belongs to the UPF0337 (CsbD) family.</text>
</comment>
<dbReference type="Pfam" id="PF05532">
    <property type="entry name" value="CsbD"/>
    <property type="match status" value="1"/>
</dbReference>
<protein>
    <recommendedName>
        <fullName evidence="3">CsbD-like domain-containing protein</fullName>
    </recommendedName>
</protein>
<evidence type="ECO:0000256" key="1">
    <source>
        <dbReference type="ARBA" id="ARBA00009129"/>
    </source>
</evidence>
<feature type="compositionally biased region" description="Basic and acidic residues" evidence="2">
    <location>
        <begin position="56"/>
        <end position="66"/>
    </location>
</feature>
<name>A0ABQ3WTJ1_9ACTN</name>
<proteinExistence type="inferred from homology"/>
<dbReference type="EMBL" id="BOMF01000128">
    <property type="protein sequence ID" value="GID49523.1"/>
    <property type="molecule type" value="Genomic_DNA"/>
</dbReference>
<feature type="region of interest" description="Disordered" evidence="2">
    <location>
        <begin position="1"/>
        <end position="66"/>
    </location>
</feature>